<dbReference type="GO" id="GO:0005506">
    <property type="term" value="F:iron ion binding"/>
    <property type="evidence" value="ECO:0007669"/>
    <property type="project" value="InterPro"/>
</dbReference>
<keyword evidence="3 6" id="KW-0479">Metal-binding</keyword>
<dbReference type="InterPro" id="IPR024922">
    <property type="entry name" value="Rubredoxin"/>
</dbReference>
<evidence type="ECO:0000256" key="2">
    <source>
        <dbReference type="ARBA" id="ARBA00022448"/>
    </source>
</evidence>
<feature type="binding site" evidence="7">
    <location>
        <position position="10"/>
    </location>
    <ligand>
        <name>Fe cation</name>
        <dbReference type="ChEBI" id="CHEBI:24875"/>
    </ligand>
</feature>
<dbReference type="FunFam" id="2.20.28.10:FF:000001">
    <property type="entry name" value="Rubredoxin"/>
    <property type="match status" value="1"/>
</dbReference>
<dbReference type="GO" id="GO:0043448">
    <property type="term" value="P:alkane catabolic process"/>
    <property type="evidence" value="ECO:0007669"/>
    <property type="project" value="TreeGrafter"/>
</dbReference>
<dbReference type="InterPro" id="IPR050526">
    <property type="entry name" value="Rubredoxin_ET"/>
</dbReference>
<feature type="binding site" evidence="7">
    <location>
        <position position="43"/>
    </location>
    <ligand>
        <name>Fe cation</name>
        <dbReference type="ChEBI" id="CHEBI:24875"/>
    </ligand>
</feature>
<dbReference type="Proteomes" id="UP000664417">
    <property type="component" value="Unassembled WGS sequence"/>
</dbReference>
<dbReference type="SUPFAM" id="SSF57802">
    <property type="entry name" value="Rubredoxin-like"/>
    <property type="match status" value="1"/>
</dbReference>
<dbReference type="InterPro" id="IPR024935">
    <property type="entry name" value="Rubredoxin_dom"/>
</dbReference>
<keyword evidence="2 6" id="KW-0813">Transport</keyword>
<name>A0A8J7U6D1_9BACT</name>
<dbReference type="Pfam" id="PF00301">
    <property type="entry name" value="Rubredoxin"/>
    <property type="match status" value="1"/>
</dbReference>
<evidence type="ECO:0000256" key="1">
    <source>
        <dbReference type="ARBA" id="ARBA00005337"/>
    </source>
</evidence>
<dbReference type="PROSITE" id="PS50903">
    <property type="entry name" value="RUBREDOXIN_LIKE"/>
    <property type="match status" value="1"/>
</dbReference>
<dbReference type="PANTHER" id="PTHR47627">
    <property type="entry name" value="RUBREDOXIN"/>
    <property type="match status" value="1"/>
</dbReference>
<comment type="similarity">
    <text evidence="1 6">Belongs to the rubredoxin family.</text>
</comment>
<dbReference type="PANTHER" id="PTHR47627:SF1">
    <property type="entry name" value="RUBREDOXIN-1-RELATED"/>
    <property type="match status" value="1"/>
</dbReference>
<dbReference type="PIRSF" id="PIRSF000071">
    <property type="entry name" value="Rubredoxin"/>
    <property type="match status" value="1"/>
</dbReference>
<comment type="caution">
    <text evidence="9">The sequence shown here is derived from an EMBL/GenBank/DDBJ whole genome shotgun (WGS) entry which is preliminary data.</text>
</comment>
<proteinExistence type="inferred from homology"/>
<keyword evidence="4 6" id="KW-0249">Electron transport</keyword>
<accession>A0A8J7U6D1</accession>
<evidence type="ECO:0000313" key="10">
    <source>
        <dbReference type="Proteomes" id="UP000664417"/>
    </source>
</evidence>
<dbReference type="AlphaFoldDB" id="A0A8J7U6D1"/>
<dbReference type="InterPro" id="IPR024934">
    <property type="entry name" value="Rubredoxin-like_dom"/>
</dbReference>
<feature type="binding site" evidence="7">
    <location>
        <position position="13"/>
    </location>
    <ligand>
        <name>Fe cation</name>
        <dbReference type="ChEBI" id="CHEBI:24875"/>
    </ligand>
</feature>
<organism evidence="9 10">
    <name type="scientific">Acanthopleuribacter pedis</name>
    <dbReference type="NCBI Taxonomy" id="442870"/>
    <lineage>
        <taxon>Bacteria</taxon>
        <taxon>Pseudomonadati</taxon>
        <taxon>Acidobacteriota</taxon>
        <taxon>Holophagae</taxon>
        <taxon>Acanthopleuribacterales</taxon>
        <taxon>Acanthopleuribacteraceae</taxon>
        <taxon>Acanthopleuribacter</taxon>
    </lineage>
</organism>
<dbReference type="Gene3D" id="2.20.28.10">
    <property type="match status" value="1"/>
</dbReference>
<evidence type="ECO:0000259" key="8">
    <source>
        <dbReference type="PROSITE" id="PS50903"/>
    </source>
</evidence>
<dbReference type="CDD" id="cd00730">
    <property type="entry name" value="rubredoxin"/>
    <property type="match status" value="1"/>
</dbReference>
<reference evidence="9" key="1">
    <citation type="submission" date="2021-03" db="EMBL/GenBank/DDBJ databases">
        <authorList>
            <person name="Wang G."/>
        </authorList>
    </citation>
    <scope>NUCLEOTIDE SEQUENCE</scope>
    <source>
        <strain evidence="9">KCTC 12899</strain>
    </source>
</reference>
<dbReference type="GO" id="GO:0009055">
    <property type="term" value="F:electron transfer activity"/>
    <property type="evidence" value="ECO:0007669"/>
    <property type="project" value="InterPro"/>
</dbReference>
<sequence length="60" mass="6371">MGGAFKKYVCLVCGFLYDEAVGDPEAGIAAGTRFEDLPETWFCADCGAGRADFEREGLSG</sequence>
<dbReference type="EMBL" id="JAFREP010000040">
    <property type="protein sequence ID" value="MBO1322667.1"/>
    <property type="molecule type" value="Genomic_DNA"/>
</dbReference>
<evidence type="ECO:0000256" key="3">
    <source>
        <dbReference type="ARBA" id="ARBA00022723"/>
    </source>
</evidence>
<feature type="domain" description="Rubredoxin-like" evidence="8">
    <location>
        <begin position="5"/>
        <end position="56"/>
    </location>
</feature>
<gene>
    <name evidence="9" type="ORF">J3U88_29605</name>
</gene>
<comment type="cofactor">
    <cofactor evidence="6 7">
        <name>Fe(3+)</name>
        <dbReference type="ChEBI" id="CHEBI:29034"/>
    </cofactor>
    <text evidence="6 7">Binds 1 Fe(3+) ion per subunit.</text>
</comment>
<evidence type="ECO:0000256" key="5">
    <source>
        <dbReference type="ARBA" id="ARBA00023004"/>
    </source>
</evidence>
<evidence type="ECO:0000256" key="7">
    <source>
        <dbReference type="PIRSR" id="PIRSR000071-1"/>
    </source>
</evidence>
<evidence type="ECO:0000256" key="4">
    <source>
        <dbReference type="ARBA" id="ARBA00022982"/>
    </source>
</evidence>
<keyword evidence="10" id="KW-1185">Reference proteome</keyword>
<feature type="binding site" evidence="7">
    <location>
        <position position="46"/>
    </location>
    <ligand>
        <name>Fe cation</name>
        <dbReference type="ChEBI" id="CHEBI:24875"/>
    </ligand>
</feature>
<protein>
    <recommendedName>
        <fullName evidence="6">Rubredoxin</fullName>
    </recommendedName>
</protein>
<evidence type="ECO:0000256" key="6">
    <source>
        <dbReference type="PIRNR" id="PIRNR000071"/>
    </source>
</evidence>
<dbReference type="PRINTS" id="PR00163">
    <property type="entry name" value="RUBREDOXIN"/>
</dbReference>
<dbReference type="RefSeq" id="WP_207862640.1">
    <property type="nucleotide sequence ID" value="NZ_JAFREP010000040.1"/>
</dbReference>
<evidence type="ECO:0000313" key="9">
    <source>
        <dbReference type="EMBL" id="MBO1322667.1"/>
    </source>
</evidence>
<keyword evidence="5 6" id="KW-0408">Iron</keyword>